<dbReference type="Pfam" id="PF13419">
    <property type="entry name" value="HAD_2"/>
    <property type="match status" value="1"/>
</dbReference>
<keyword evidence="2" id="KW-1185">Reference proteome</keyword>
<dbReference type="Gene3D" id="3.40.50.1000">
    <property type="entry name" value="HAD superfamily/HAD-like"/>
    <property type="match status" value="1"/>
</dbReference>
<dbReference type="STRING" id="1123308.GCA_000380085_01191"/>
<evidence type="ECO:0000313" key="2">
    <source>
        <dbReference type="Proteomes" id="UP000215185"/>
    </source>
</evidence>
<dbReference type="EC" id="3.1.3.-" evidence="1"/>
<dbReference type="CDD" id="cd07505">
    <property type="entry name" value="HAD_BPGM-like"/>
    <property type="match status" value="1"/>
</dbReference>
<gene>
    <name evidence="1" type="ORF">SAMEA4412692_00471</name>
</gene>
<name>A0A239SNM5_9STRE</name>
<evidence type="ECO:0000313" key="1">
    <source>
        <dbReference type="EMBL" id="SNU86997.1"/>
    </source>
</evidence>
<dbReference type="OrthoDB" id="9797743at2"/>
<dbReference type="InterPro" id="IPR023214">
    <property type="entry name" value="HAD_sf"/>
</dbReference>
<dbReference type="eggNOG" id="COG0637">
    <property type="taxonomic scope" value="Bacteria"/>
</dbReference>
<dbReference type="PANTHER" id="PTHR18901:SF38">
    <property type="entry name" value="PSEUDOURIDINE-5'-PHOSPHATASE"/>
    <property type="match status" value="1"/>
</dbReference>
<dbReference type="InterPro" id="IPR041492">
    <property type="entry name" value="HAD_2"/>
</dbReference>
<dbReference type="SUPFAM" id="SSF56784">
    <property type="entry name" value="HAD-like"/>
    <property type="match status" value="1"/>
</dbReference>
<dbReference type="SFLD" id="SFLDG01135">
    <property type="entry name" value="C1.5.6:_HAD__Beta-PGM__Phospha"/>
    <property type="match status" value="1"/>
</dbReference>
<dbReference type="SFLD" id="SFLDS00003">
    <property type="entry name" value="Haloacid_Dehalogenase"/>
    <property type="match status" value="1"/>
</dbReference>
<keyword evidence="1" id="KW-0378">Hydrolase</keyword>
<dbReference type="EMBL" id="LT906439">
    <property type="protein sequence ID" value="SNU86997.1"/>
    <property type="molecule type" value="Genomic_DNA"/>
</dbReference>
<dbReference type="PRINTS" id="PR00413">
    <property type="entry name" value="HADHALOGNASE"/>
</dbReference>
<sequence length="215" mass="23772">MIQAVIFDMDGLLIDSEVISLAIYQNLLSRFGCSFTKETYAAHYSGRTEEANVKRLLATYHLDWSFEQALENVYAEEAKLISQGVALKSGAKELLEDLISRQVAIGLATSSVKERALTILNQHHLLPCFDQMVFGHEVEHGKPAPDIFIRACEKLGFEPKECLVLEDSESGVQAAHAAGVPVICVPDMKRPSSETLDKALATLDSLHEVRVFLNN</sequence>
<dbReference type="PANTHER" id="PTHR18901">
    <property type="entry name" value="2-DEOXYGLUCOSE-6-PHOSPHATE PHOSPHATASE 2"/>
    <property type="match status" value="1"/>
</dbReference>
<dbReference type="InterPro" id="IPR036412">
    <property type="entry name" value="HAD-like_sf"/>
</dbReference>
<proteinExistence type="predicted"/>
<dbReference type="InterPro" id="IPR006439">
    <property type="entry name" value="HAD-SF_hydro_IA"/>
</dbReference>
<protein>
    <submittedName>
        <fullName evidence="1">Phosphorylated carbohydrates phosphatase</fullName>
        <ecNumber evidence="1">3.1.3.-</ecNumber>
    </submittedName>
</protein>
<accession>A0A239SNM5</accession>
<organism evidence="1 2">
    <name type="scientific">Streptococcus merionis</name>
    <dbReference type="NCBI Taxonomy" id="400065"/>
    <lineage>
        <taxon>Bacteria</taxon>
        <taxon>Bacillati</taxon>
        <taxon>Bacillota</taxon>
        <taxon>Bacilli</taxon>
        <taxon>Lactobacillales</taxon>
        <taxon>Streptococcaceae</taxon>
        <taxon>Streptococcus</taxon>
    </lineage>
</organism>
<dbReference type="SFLD" id="SFLDG01129">
    <property type="entry name" value="C1.5:_HAD__Beta-PGM__Phosphata"/>
    <property type="match status" value="1"/>
</dbReference>
<dbReference type="InterPro" id="IPR023198">
    <property type="entry name" value="PGP-like_dom2"/>
</dbReference>
<dbReference type="NCBIfam" id="TIGR01509">
    <property type="entry name" value="HAD-SF-IA-v3"/>
    <property type="match status" value="1"/>
</dbReference>
<dbReference type="Gene3D" id="1.10.150.240">
    <property type="entry name" value="Putative phosphatase, domain 2"/>
    <property type="match status" value="1"/>
</dbReference>
<dbReference type="NCBIfam" id="TIGR01549">
    <property type="entry name" value="HAD-SF-IA-v1"/>
    <property type="match status" value="1"/>
</dbReference>
<dbReference type="Proteomes" id="UP000215185">
    <property type="component" value="Chromosome 1"/>
</dbReference>
<dbReference type="AlphaFoldDB" id="A0A239SNM5"/>
<dbReference type="KEGG" id="smen:SAMEA4412692_0471"/>
<dbReference type="GO" id="GO:0016787">
    <property type="term" value="F:hydrolase activity"/>
    <property type="evidence" value="ECO:0007669"/>
    <property type="project" value="UniProtKB-KW"/>
</dbReference>
<reference evidence="1 2" key="1">
    <citation type="submission" date="2017-06" db="EMBL/GenBank/DDBJ databases">
        <authorList>
            <consortium name="Pathogen Informatics"/>
        </authorList>
    </citation>
    <scope>NUCLEOTIDE SEQUENCE [LARGE SCALE GENOMIC DNA]</scope>
    <source>
        <strain evidence="1 2">NCTC13788</strain>
    </source>
</reference>